<accession>A0A0F9IMB3</accession>
<evidence type="ECO:0000256" key="1">
    <source>
        <dbReference type="SAM" id="Phobius"/>
    </source>
</evidence>
<comment type="caution">
    <text evidence="3">The sequence shown here is derived from an EMBL/GenBank/DDBJ whole genome shotgun (WGS) entry which is preliminary data.</text>
</comment>
<keyword evidence="1" id="KW-0472">Membrane</keyword>
<dbReference type="SMART" id="SM00867">
    <property type="entry name" value="YceI"/>
    <property type="match status" value="1"/>
</dbReference>
<dbReference type="InterPro" id="IPR036761">
    <property type="entry name" value="TTHA0802/YceI-like_sf"/>
</dbReference>
<organism evidence="3">
    <name type="scientific">marine sediment metagenome</name>
    <dbReference type="NCBI Taxonomy" id="412755"/>
    <lineage>
        <taxon>unclassified sequences</taxon>
        <taxon>metagenomes</taxon>
        <taxon>ecological metagenomes</taxon>
    </lineage>
</organism>
<dbReference type="Gene3D" id="2.40.128.110">
    <property type="entry name" value="Lipid/polyisoprenoid-binding, YceI-like"/>
    <property type="match status" value="1"/>
</dbReference>
<dbReference type="AlphaFoldDB" id="A0A0F9IMB3"/>
<sequence>MRDKDIDTINSKGFHICSTLAQGRETKMRKHITIAVALIIVLALVKAPVSEAGLYKVDPVHSEIEFSVVHMVIAKVRGAFQEYSATFEVDDQNLLTNVKATIITKSLNTRIAKRDNHLRSEDFFYADKYPTITFRSDKVTRNKDGSYTVSGKITIRGVTKTIALKGGVAGPIKDPSGNMRMGFSAEGMINRKDFGLNWNEIIETGGFIVGDEVKILLEGEGILKSGQ</sequence>
<proteinExistence type="predicted"/>
<dbReference type="Pfam" id="PF04264">
    <property type="entry name" value="YceI"/>
    <property type="match status" value="1"/>
</dbReference>
<dbReference type="PANTHER" id="PTHR34406:SF1">
    <property type="entry name" value="PROTEIN YCEI"/>
    <property type="match status" value="1"/>
</dbReference>
<feature type="transmembrane region" description="Helical" evidence="1">
    <location>
        <begin position="32"/>
        <end position="49"/>
    </location>
</feature>
<dbReference type="InterPro" id="IPR007372">
    <property type="entry name" value="Lipid/polyisoprenoid-bd_YceI"/>
</dbReference>
<evidence type="ECO:0000259" key="2">
    <source>
        <dbReference type="SMART" id="SM00867"/>
    </source>
</evidence>
<protein>
    <recommendedName>
        <fullName evidence="2">Lipid/polyisoprenoid-binding YceI-like domain-containing protein</fullName>
    </recommendedName>
</protein>
<feature type="domain" description="Lipid/polyisoprenoid-binding YceI-like" evidence="2">
    <location>
        <begin position="54"/>
        <end position="222"/>
    </location>
</feature>
<dbReference type="PANTHER" id="PTHR34406">
    <property type="entry name" value="PROTEIN YCEI"/>
    <property type="match status" value="1"/>
</dbReference>
<reference evidence="3" key="1">
    <citation type="journal article" date="2015" name="Nature">
        <title>Complex archaea that bridge the gap between prokaryotes and eukaryotes.</title>
        <authorList>
            <person name="Spang A."/>
            <person name="Saw J.H."/>
            <person name="Jorgensen S.L."/>
            <person name="Zaremba-Niedzwiedzka K."/>
            <person name="Martijn J."/>
            <person name="Lind A.E."/>
            <person name="van Eijk R."/>
            <person name="Schleper C."/>
            <person name="Guy L."/>
            <person name="Ettema T.J."/>
        </authorList>
    </citation>
    <scope>NUCLEOTIDE SEQUENCE</scope>
</reference>
<keyword evidence="1" id="KW-1133">Transmembrane helix</keyword>
<name>A0A0F9IMB3_9ZZZZ</name>
<gene>
    <name evidence="3" type="ORF">LCGC14_1859810</name>
</gene>
<keyword evidence="1" id="KW-0812">Transmembrane</keyword>
<dbReference type="EMBL" id="LAZR01018802">
    <property type="protein sequence ID" value="KKL94925.1"/>
    <property type="molecule type" value="Genomic_DNA"/>
</dbReference>
<dbReference type="SUPFAM" id="SSF101874">
    <property type="entry name" value="YceI-like"/>
    <property type="match status" value="1"/>
</dbReference>
<evidence type="ECO:0000313" key="3">
    <source>
        <dbReference type="EMBL" id="KKL94925.1"/>
    </source>
</evidence>